<evidence type="ECO:0000256" key="6">
    <source>
        <dbReference type="ARBA" id="ARBA00034078"/>
    </source>
</evidence>
<keyword evidence="2 7" id="KW-0949">S-adenosyl-L-methionine</keyword>
<sequence>MNTPAIMEKLKREHRLTKEEWIFLFDNRTRQSDEKLFRMADEVRREHFGNKVYKRGLIEFTNYCRNDCYYCGIRKSNLKVSRYRLSEEEILSCCEEGYRLGFRTFVLQGGEDGAFAKEDMIRIVSAIRSRYPDCAITLSIGEWDKAAYQEFFDAGADRYLLRHETANKEHYESLHPKQMNYERRIECLQALKEIGYQVGCGFMVDSPNQTSETLAEDMMFIQDFRPAMVGIGPFVPHHDTPFKDKQSGTVTDTLFCIALLRLILPFGLIPATTALGTISETGREQGIRCGANVVMPNLSPTIVRKKYELYDHKICTGEEAAECVNCLNARMEAIGYEIVVDRGDSPLWQGEKKA</sequence>
<dbReference type="SFLD" id="SFLDG01060">
    <property type="entry name" value="BATS_domain_containing"/>
    <property type="match status" value="1"/>
</dbReference>
<evidence type="ECO:0000256" key="4">
    <source>
        <dbReference type="ARBA" id="ARBA00023004"/>
    </source>
</evidence>
<dbReference type="Gene3D" id="3.20.20.70">
    <property type="entry name" value="Aldolase class I"/>
    <property type="match status" value="1"/>
</dbReference>
<keyword evidence="3" id="KW-0479">Metal-binding</keyword>
<feature type="binding site" evidence="7">
    <location>
        <position position="68"/>
    </location>
    <ligand>
        <name>[4Fe-4S] cluster</name>
        <dbReference type="ChEBI" id="CHEBI:49883"/>
        <note>4Fe-4S-S-AdoMet</note>
    </ligand>
</feature>
<protein>
    <submittedName>
        <fullName evidence="10">Biotin synthase</fullName>
    </submittedName>
</protein>
<gene>
    <name evidence="10" type="ORF">SAMN02910417_01780</name>
</gene>
<feature type="binding site" evidence="8">
    <location>
        <position position="184"/>
    </location>
    <ligand>
        <name>S-adenosyl-L-methionine</name>
        <dbReference type="ChEBI" id="CHEBI:59789"/>
    </ligand>
</feature>
<dbReference type="STRING" id="1732.SAMN02910417_01780"/>
<feature type="binding site" evidence="7">
    <location>
        <position position="64"/>
    </location>
    <ligand>
        <name>[4Fe-4S] cluster</name>
        <dbReference type="ChEBI" id="CHEBI:49883"/>
        <note>4Fe-4S-S-AdoMet</note>
    </ligand>
</feature>
<dbReference type="SFLD" id="SFLDS00029">
    <property type="entry name" value="Radical_SAM"/>
    <property type="match status" value="1"/>
</dbReference>
<evidence type="ECO:0000256" key="2">
    <source>
        <dbReference type="ARBA" id="ARBA00022691"/>
    </source>
</evidence>
<dbReference type="GO" id="GO:0051539">
    <property type="term" value="F:4 iron, 4 sulfur cluster binding"/>
    <property type="evidence" value="ECO:0007669"/>
    <property type="project" value="UniProtKB-KW"/>
</dbReference>
<dbReference type="InterPro" id="IPR006638">
    <property type="entry name" value="Elp3/MiaA/NifB-like_rSAM"/>
</dbReference>
<keyword evidence="4 7" id="KW-0408">Iron</keyword>
<dbReference type="SFLD" id="SFLDF00348">
    <property type="entry name" value="FeFe_hydrogenase_maturase_(Hyd"/>
    <property type="match status" value="1"/>
</dbReference>
<dbReference type="CDD" id="cd01335">
    <property type="entry name" value="Radical_SAM"/>
    <property type="match status" value="1"/>
</dbReference>
<feature type="domain" description="Radical SAM core" evidence="9">
    <location>
        <begin position="50"/>
        <end position="288"/>
    </location>
</feature>
<evidence type="ECO:0000313" key="10">
    <source>
        <dbReference type="EMBL" id="SDB23751.1"/>
    </source>
</evidence>
<comment type="cofactor">
    <cofactor evidence="7">
        <name>[4Fe-4S] cluster</name>
        <dbReference type="ChEBI" id="CHEBI:49883"/>
    </cofactor>
    <text evidence="7">Binds 1 [4Fe-4S] cluster. The cluster is coordinated with 3 cysteines and an exchangeable S-adenosyl-L-methionine.</text>
</comment>
<name>A0A1G6BSZ4_EUBOX</name>
<feature type="binding site" evidence="8">
    <location>
        <position position="139"/>
    </location>
    <ligand>
        <name>(3R)-3-methyl-D-ornithine</name>
        <dbReference type="ChEBI" id="CHEBI:64642"/>
    </ligand>
</feature>
<keyword evidence="5 7" id="KW-0411">Iron-sulfur</keyword>
<dbReference type="InterPro" id="IPR034422">
    <property type="entry name" value="HydE/PylB-like"/>
</dbReference>
<evidence type="ECO:0000256" key="8">
    <source>
        <dbReference type="PIRSR" id="PIRSR004762-2"/>
    </source>
</evidence>
<dbReference type="PANTHER" id="PTHR43726:SF1">
    <property type="entry name" value="BIOTIN SYNTHASE"/>
    <property type="match status" value="1"/>
</dbReference>
<dbReference type="SMART" id="SM00729">
    <property type="entry name" value="Elp3"/>
    <property type="match status" value="1"/>
</dbReference>
<proteinExistence type="predicted"/>
<evidence type="ECO:0000256" key="3">
    <source>
        <dbReference type="ARBA" id="ARBA00022723"/>
    </source>
</evidence>
<dbReference type="GO" id="GO:0016740">
    <property type="term" value="F:transferase activity"/>
    <property type="evidence" value="ECO:0007669"/>
    <property type="project" value="TreeGrafter"/>
</dbReference>
<dbReference type="InterPro" id="IPR007197">
    <property type="entry name" value="rSAM"/>
</dbReference>
<evidence type="ECO:0000256" key="7">
    <source>
        <dbReference type="PIRSR" id="PIRSR004762-1"/>
    </source>
</evidence>
<organism evidence="10 11">
    <name type="scientific">Eubacterium oxidoreducens</name>
    <dbReference type="NCBI Taxonomy" id="1732"/>
    <lineage>
        <taxon>Bacteria</taxon>
        <taxon>Bacillati</taxon>
        <taxon>Bacillota</taxon>
        <taxon>Clostridia</taxon>
        <taxon>Eubacteriales</taxon>
        <taxon>Eubacteriaceae</taxon>
        <taxon>Eubacterium</taxon>
    </lineage>
</organism>
<evidence type="ECO:0000313" key="11">
    <source>
        <dbReference type="Proteomes" id="UP000199228"/>
    </source>
</evidence>
<feature type="binding site" evidence="7">
    <location>
        <position position="71"/>
    </location>
    <ligand>
        <name>[4Fe-4S] cluster</name>
        <dbReference type="ChEBI" id="CHEBI:49883"/>
        <note>4Fe-4S-S-AdoMet</note>
    </ligand>
</feature>
<keyword evidence="1 7" id="KW-0004">4Fe-4S</keyword>
<dbReference type="AlphaFoldDB" id="A0A1G6BSZ4"/>
<comment type="cofactor">
    <cofactor evidence="6">
        <name>[2Fe-2S] cluster</name>
        <dbReference type="ChEBI" id="CHEBI:190135"/>
    </cofactor>
</comment>
<dbReference type="GO" id="GO:0042364">
    <property type="term" value="P:water-soluble vitamin biosynthetic process"/>
    <property type="evidence" value="ECO:0007669"/>
    <property type="project" value="UniProtKB-ARBA"/>
</dbReference>
<keyword evidence="11" id="KW-1185">Reference proteome</keyword>
<dbReference type="GO" id="GO:0044272">
    <property type="term" value="P:sulfur compound biosynthetic process"/>
    <property type="evidence" value="ECO:0007669"/>
    <property type="project" value="UniProtKB-ARBA"/>
</dbReference>
<accession>A0A1G6BSZ4</accession>
<reference evidence="10 11" key="1">
    <citation type="submission" date="2016-10" db="EMBL/GenBank/DDBJ databases">
        <authorList>
            <person name="de Groot N.N."/>
        </authorList>
    </citation>
    <scope>NUCLEOTIDE SEQUENCE [LARGE SCALE GENOMIC DNA]</scope>
    <source>
        <strain evidence="10 11">DSM 3217</strain>
    </source>
</reference>
<dbReference type="SFLD" id="SFLDG01280">
    <property type="entry name" value="HydE/PylB-like"/>
    <property type="match status" value="1"/>
</dbReference>
<dbReference type="Proteomes" id="UP000199228">
    <property type="component" value="Unassembled WGS sequence"/>
</dbReference>
<feature type="binding site" evidence="8">
    <location>
        <position position="164"/>
    </location>
    <ligand>
        <name>S-adenosyl-L-methionine</name>
        <dbReference type="ChEBI" id="CHEBI:59789"/>
    </ligand>
</feature>
<dbReference type="InterPro" id="IPR058240">
    <property type="entry name" value="rSAM_sf"/>
</dbReference>
<dbReference type="InterPro" id="IPR013785">
    <property type="entry name" value="Aldolase_TIM"/>
</dbReference>
<dbReference type="OrthoDB" id="9775764at2"/>
<evidence type="ECO:0000256" key="5">
    <source>
        <dbReference type="ARBA" id="ARBA00023014"/>
    </source>
</evidence>
<dbReference type="EMBL" id="FMXR01000012">
    <property type="protein sequence ID" value="SDB23751.1"/>
    <property type="molecule type" value="Genomic_DNA"/>
</dbReference>
<dbReference type="NCBIfam" id="TIGR03956">
    <property type="entry name" value="rSAM_HydE"/>
    <property type="match status" value="1"/>
</dbReference>
<dbReference type="GO" id="GO:0046872">
    <property type="term" value="F:metal ion binding"/>
    <property type="evidence" value="ECO:0007669"/>
    <property type="project" value="UniProtKB-KW"/>
</dbReference>
<dbReference type="InterPro" id="IPR010722">
    <property type="entry name" value="BATS_dom"/>
</dbReference>
<dbReference type="PROSITE" id="PS51918">
    <property type="entry name" value="RADICAL_SAM"/>
    <property type="match status" value="1"/>
</dbReference>
<dbReference type="Pfam" id="PF04055">
    <property type="entry name" value="Radical_SAM"/>
    <property type="match status" value="1"/>
</dbReference>
<dbReference type="PANTHER" id="PTHR43726">
    <property type="entry name" value="3-METHYLORNITHINE SYNTHASE"/>
    <property type="match status" value="1"/>
</dbReference>
<dbReference type="SMART" id="SM00876">
    <property type="entry name" value="BATS"/>
    <property type="match status" value="1"/>
</dbReference>
<dbReference type="SUPFAM" id="SSF102114">
    <property type="entry name" value="Radical SAM enzymes"/>
    <property type="match status" value="1"/>
</dbReference>
<evidence type="ECO:0000259" key="9">
    <source>
        <dbReference type="PROSITE" id="PS51918"/>
    </source>
</evidence>
<evidence type="ECO:0000256" key="1">
    <source>
        <dbReference type="ARBA" id="ARBA00022485"/>
    </source>
</evidence>
<dbReference type="InterPro" id="IPR024021">
    <property type="entry name" value="FeFe-hyd_HydE_rSAM"/>
</dbReference>
<dbReference type="PIRSF" id="PIRSF004762">
    <property type="entry name" value="CHP00423"/>
    <property type="match status" value="1"/>
</dbReference>